<dbReference type="RefSeq" id="WP_211561704.1">
    <property type="nucleotide sequence ID" value="NZ_JAGVRK010000001.1"/>
</dbReference>
<keyword evidence="1" id="KW-1133">Transmembrane helix</keyword>
<dbReference type="Proteomes" id="UP000682403">
    <property type="component" value="Unassembled WGS sequence"/>
</dbReference>
<keyword evidence="3" id="KW-1185">Reference proteome</keyword>
<accession>A0ABS5LJK6</accession>
<evidence type="ECO:0000256" key="1">
    <source>
        <dbReference type="SAM" id="Phobius"/>
    </source>
</evidence>
<evidence type="ECO:0000313" key="2">
    <source>
        <dbReference type="EMBL" id="MBS2970936.1"/>
    </source>
</evidence>
<proteinExistence type="predicted"/>
<sequence>MPELLLIFLIAYAVCFILFSILFSFLYLFSGKKRPLGQAAEDVVDLLILTPAGWIISILYFLYLVAAFPFWWFSKRK</sequence>
<feature type="transmembrane region" description="Helical" evidence="1">
    <location>
        <begin position="48"/>
        <end position="73"/>
    </location>
</feature>
<organism evidence="2 3">
    <name type="scientific">Metabacillus flavus</name>
    <dbReference type="NCBI Taxonomy" id="2823519"/>
    <lineage>
        <taxon>Bacteria</taxon>
        <taxon>Bacillati</taxon>
        <taxon>Bacillota</taxon>
        <taxon>Bacilli</taxon>
        <taxon>Bacillales</taxon>
        <taxon>Bacillaceae</taxon>
        <taxon>Metabacillus</taxon>
    </lineage>
</organism>
<dbReference type="EMBL" id="JAGVRK010000001">
    <property type="protein sequence ID" value="MBS2970936.1"/>
    <property type="molecule type" value="Genomic_DNA"/>
</dbReference>
<evidence type="ECO:0000313" key="3">
    <source>
        <dbReference type="Proteomes" id="UP000682403"/>
    </source>
</evidence>
<protein>
    <submittedName>
        <fullName evidence="2">Uncharacterized protein</fullName>
    </submittedName>
</protein>
<reference evidence="2 3" key="1">
    <citation type="submission" date="2021-04" db="EMBL/GenBank/DDBJ databases">
        <title>Metabacillus sp. strain KIGAM252 whole genome sequence.</title>
        <authorList>
            <person name="Seo M.-J."/>
            <person name="Cho E.-S."/>
            <person name="Hwang C.Y."/>
            <person name="Yoon D.J."/>
        </authorList>
    </citation>
    <scope>NUCLEOTIDE SEQUENCE [LARGE SCALE GENOMIC DNA]</scope>
    <source>
        <strain evidence="2 3">KIGAM252</strain>
    </source>
</reference>
<gene>
    <name evidence="2" type="ORF">J9317_19520</name>
</gene>
<comment type="caution">
    <text evidence="2">The sequence shown here is derived from an EMBL/GenBank/DDBJ whole genome shotgun (WGS) entry which is preliminary data.</text>
</comment>
<name>A0ABS5LJK6_9BACI</name>
<keyword evidence="1" id="KW-0812">Transmembrane</keyword>
<feature type="transmembrane region" description="Helical" evidence="1">
    <location>
        <begin position="7"/>
        <end position="28"/>
    </location>
</feature>
<keyword evidence="1" id="KW-0472">Membrane</keyword>